<evidence type="ECO:0000313" key="1">
    <source>
        <dbReference type="EMBL" id="MBO9198753.1"/>
    </source>
</evidence>
<dbReference type="InterPro" id="IPR029069">
    <property type="entry name" value="HotDog_dom_sf"/>
</dbReference>
<dbReference type="Proteomes" id="UP000677244">
    <property type="component" value="Unassembled WGS sequence"/>
</dbReference>
<organism evidence="1 2">
    <name type="scientific">Niastella soli</name>
    <dbReference type="NCBI Taxonomy" id="2821487"/>
    <lineage>
        <taxon>Bacteria</taxon>
        <taxon>Pseudomonadati</taxon>
        <taxon>Bacteroidota</taxon>
        <taxon>Chitinophagia</taxon>
        <taxon>Chitinophagales</taxon>
        <taxon>Chitinophagaceae</taxon>
        <taxon>Niastella</taxon>
    </lineage>
</organism>
<gene>
    <name evidence="1" type="ORF">J7I42_00670</name>
</gene>
<dbReference type="EMBL" id="JAGHKO010000001">
    <property type="protein sequence ID" value="MBO9198753.1"/>
    <property type="molecule type" value="Genomic_DNA"/>
</dbReference>
<keyword evidence="2" id="KW-1185">Reference proteome</keyword>
<sequence length="163" mass="18412">MPNKFIQSLKSPVLFRLYLFSKLPAAFFSGVRVREIDEQHCVVTVPYKWFSQNPFRSTYFACLAMAAEMSSGSLAMAHVYNRKPPLSMLVTRFEAGYFKKATGRTRFECKDGALLLNAIEKAVETGEAQTCVTTSIGINEQGEKVAECLITWSFKVKQVKYKV</sequence>
<proteinExistence type="predicted"/>
<dbReference type="Pfam" id="PF14539">
    <property type="entry name" value="DUF4442"/>
    <property type="match status" value="1"/>
</dbReference>
<accession>A0ABS3YLH8</accession>
<name>A0ABS3YLH8_9BACT</name>
<reference evidence="1 2" key="1">
    <citation type="submission" date="2021-03" db="EMBL/GenBank/DDBJ databases">
        <title>Assistant Professor.</title>
        <authorList>
            <person name="Huq M.A."/>
        </authorList>
    </citation>
    <scope>NUCLEOTIDE SEQUENCE [LARGE SCALE GENOMIC DNA]</scope>
    <source>
        <strain evidence="1 2">MAH-29</strain>
    </source>
</reference>
<protein>
    <submittedName>
        <fullName evidence="1">DUF4442 domain-containing protein</fullName>
    </submittedName>
</protein>
<comment type="caution">
    <text evidence="1">The sequence shown here is derived from an EMBL/GenBank/DDBJ whole genome shotgun (WGS) entry which is preliminary data.</text>
</comment>
<dbReference type="InterPro" id="IPR027961">
    <property type="entry name" value="DUF4442"/>
</dbReference>
<dbReference type="RefSeq" id="WP_209136840.1">
    <property type="nucleotide sequence ID" value="NZ_JAGHKO010000001.1"/>
</dbReference>
<dbReference type="SUPFAM" id="SSF54637">
    <property type="entry name" value="Thioesterase/thiol ester dehydrase-isomerase"/>
    <property type="match status" value="1"/>
</dbReference>
<dbReference type="Gene3D" id="3.10.129.10">
    <property type="entry name" value="Hotdog Thioesterase"/>
    <property type="match status" value="1"/>
</dbReference>
<evidence type="ECO:0000313" key="2">
    <source>
        <dbReference type="Proteomes" id="UP000677244"/>
    </source>
</evidence>